<feature type="compositionally biased region" description="Basic residues" evidence="10">
    <location>
        <begin position="476"/>
        <end position="495"/>
    </location>
</feature>
<dbReference type="Proteomes" id="UP000007110">
    <property type="component" value="Unassembled WGS sequence"/>
</dbReference>
<dbReference type="FunFam" id="3.20.20.190:FF:000039">
    <property type="entry name" value="Phosphoinositide phospholipase C"/>
    <property type="match status" value="1"/>
</dbReference>
<dbReference type="Pfam" id="PF22631">
    <property type="entry name" value="PLCB1-4-like_EFh"/>
    <property type="match status" value="1"/>
</dbReference>
<dbReference type="Gene3D" id="2.30.29.240">
    <property type="match status" value="1"/>
</dbReference>
<dbReference type="PROSITE" id="PS50004">
    <property type="entry name" value="C2"/>
    <property type="match status" value="1"/>
</dbReference>
<feature type="domain" description="C2" evidence="11">
    <location>
        <begin position="855"/>
        <end position="981"/>
    </location>
</feature>
<feature type="region of interest" description="Disordered" evidence="10">
    <location>
        <begin position="1372"/>
        <end position="1395"/>
    </location>
</feature>
<dbReference type="Pfam" id="PF00387">
    <property type="entry name" value="PI-PLC-Y"/>
    <property type="match status" value="1"/>
</dbReference>
<dbReference type="GO" id="GO:0004435">
    <property type="term" value="F:phosphatidylinositol-4,5-bisphosphate phospholipase C activity"/>
    <property type="evidence" value="ECO:0000318"/>
    <property type="project" value="GO_Central"/>
</dbReference>
<dbReference type="Gene3D" id="1.20.1230.10">
    <property type="entry name" value="Phospholipase C beta, distal C-terminal domain"/>
    <property type="match status" value="1"/>
</dbReference>
<proteinExistence type="predicted"/>
<feature type="compositionally biased region" description="Low complexity" evidence="10">
    <location>
        <begin position="496"/>
        <end position="505"/>
    </location>
</feature>
<dbReference type="CDD" id="cd00275">
    <property type="entry name" value="C2_PLC_like"/>
    <property type="match status" value="1"/>
</dbReference>
<dbReference type="EC" id="3.1.4.11" evidence="2 9"/>
<feature type="region of interest" description="Disordered" evidence="10">
    <location>
        <begin position="476"/>
        <end position="712"/>
    </location>
</feature>
<dbReference type="Gene3D" id="1.10.238.10">
    <property type="entry name" value="EF-hand"/>
    <property type="match status" value="1"/>
</dbReference>
<dbReference type="PRINTS" id="PR00390">
    <property type="entry name" value="PHPHLIPASEC"/>
</dbReference>
<dbReference type="SUPFAM" id="SSF51695">
    <property type="entry name" value="PLC-like phosphodiesterases"/>
    <property type="match status" value="1"/>
</dbReference>
<dbReference type="Pfam" id="PF00388">
    <property type="entry name" value="PI-PLC-X"/>
    <property type="match status" value="1"/>
</dbReference>
<dbReference type="SUPFAM" id="SSF69989">
    <property type="entry name" value="C-terminal domain of PLC-beta"/>
    <property type="match status" value="1"/>
</dbReference>
<dbReference type="GO" id="GO:0046488">
    <property type="term" value="P:phosphatidylinositol metabolic process"/>
    <property type="evidence" value="ECO:0000318"/>
    <property type="project" value="GO_Central"/>
</dbReference>
<comment type="cofactor">
    <cofactor evidence="1">
        <name>Ca(2+)</name>
        <dbReference type="ChEBI" id="CHEBI:29108"/>
    </cofactor>
</comment>
<evidence type="ECO:0000256" key="4">
    <source>
        <dbReference type="ARBA" id="ARBA00022801"/>
    </source>
</evidence>
<dbReference type="SUPFAM" id="SSF49562">
    <property type="entry name" value="C2 domain (Calcium/lipid-binding domain, CaLB)"/>
    <property type="match status" value="1"/>
</dbReference>
<evidence type="ECO:0000256" key="7">
    <source>
        <dbReference type="ARBA" id="ARBA00023098"/>
    </source>
</evidence>
<dbReference type="OMA" id="PIVFKKX"/>
<protein>
    <recommendedName>
        <fullName evidence="2 9">Phosphoinositide phospholipase C</fullName>
        <ecNumber evidence="2 9">3.1.4.11</ecNumber>
    </recommendedName>
</protein>
<dbReference type="InterPro" id="IPR014815">
    <property type="entry name" value="PLC-beta_C"/>
</dbReference>
<dbReference type="InterPro" id="IPR000008">
    <property type="entry name" value="C2_dom"/>
</dbReference>
<dbReference type="GO" id="GO:0051209">
    <property type="term" value="P:release of sequestered calcium ion into cytosol"/>
    <property type="evidence" value="ECO:0000318"/>
    <property type="project" value="GO_Central"/>
</dbReference>
<feature type="region of interest" description="Disordered" evidence="10">
    <location>
        <begin position="1041"/>
        <end position="1128"/>
    </location>
</feature>
<keyword evidence="3" id="KW-0597">Phosphoprotein</keyword>
<feature type="compositionally biased region" description="Basic and acidic residues" evidence="10">
    <location>
        <begin position="1238"/>
        <end position="1277"/>
    </location>
</feature>
<dbReference type="Gene3D" id="3.20.20.190">
    <property type="entry name" value="Phosphatidylinositol (PI) phosphodiesterase"/>
    <property type="match status" value="2"/>
</dbReference>
<dbReference type="InterPro" id="IPR053945">
    <property type="entry name" value="PLCB1-4-like_EFh"/>
</dbReference>
<feature type="compositionally biased region" description="Polar residues" evidence="10">
    <location>
        <begin position="1515"/>
        <end position="1527"/>
    </location>
</feature>
<keyword evidence="7 9" id="KW-0443">Lipid metabolism</keyword>
<comment type="catalytic activity">
    <reaction evidence="9">
        <text>a 1,2-diacyl-sn-glycero-3-phospho-(1D-myo-inositol-4,5-bisphosphate) + H2O = 1D-myo-inositol 1,4,5-trisphosphate + a 1,2-diacyl-sn-glycerol + H(+)</text>
        <dbReference type="Rhea" id="RHEA:33179"/>
        <dbReference type="ChEBI" id="CHEBI:15377"/>
        <dbReference type="ChEBI" id="CHEBI:15378"/>
        <dbReference type="ChEBI" id="CHEBI:17815"/>
        <dbReference type="ChEBI" id="CHEBI:58456"/>
        <dbReference type="ChEBI" id="CHEBI:203600"/>
        <dbReference type="EC" id="3.1.4.11"/>
    </reaction>
</comment>
<dbReference type="InterPro" id="IPR000909">
    <property type="entry name" value="PLipase_C_PInositol-sp_X_dom"/>
</dbReference>
<evidence type="ECO:0000313" key="14">
    <source>
        <dbReference type="Proteomes" id="UP000007110"/>
    </source>
</evidence>
<dbReference type="InterPro" id="IPR001192">
    <property type="entry name" value="PI-PLC_fam"/>
</dbReference>
<keyword evidence="14" id="KW-1185">Reference proteome</keyword>
<feature type="compositionally biased region" description="Basic and acidic residues" evidence="10">
    <location>
        <begin position="1095"/>
        <end position="1110"/>
    </location>
</feature>
<dbReference type="FunFam" id="2.60.40.150:FF:000008">
    <property type="entry name" value="1-phosphatidylinositol 4,5-bisphosphate phosphodiesterase"/>
    <property type="match status" value="1"/>
</dbReference>
<dbReference type="InterPro" id="IPR042531">
    <property type="entry name" value="PLC-beta_C_sf"/>
</dbReference>
<evidence type="ECO:0000256" key="6">
    <source>
        <dbReference type="ARBA" id="ARBA00022963"/>
    </source>
</evidence>
<dbReference type="SUPFAM" id="SSF47473">
    <property type="entry name" value="EF-hand"/>
    <property type="match status" value="1"/>
</dbReference>
<feature type="domain" description="PI-PLC Y-box" evidence="12">
    <location>
        <begin position="739"/>
        <end position="855"/>
    </location>
</feature>
<keyword evidence="6 9" id="KW-0442">Lipid degradation</keyword>
<dbReference type="RefSeq" id="XP_030855158.1">
    <property type="nucleotide sequence ID" value="XM_030999298.1"/>
</dbReference>
<feature type="compositionally biased region" description="Basic and acidic residues" evidence="10">
    <location>
        <begin position="1582"/>
        <end position="1595"/>
    </location>
</feature>
<feature type="region of interest" description="Disordered" evidence="10">
    <location>
        <begin position="1226"/>
        <end position="1290"/>
    </location>
</feature>
<dbReference type="PANTHER" id="PTHR10336">
    <property type="entry name" value="PHOSPHOINOSITIDE-SPECIFIC PHOSPHOLIPASE C FAMILY PROTEIN"/>
    <property type="match status" value="1"/>
</dbReference>
<dbReference type="Pfam" id="PF08703">
    <property type="entry name" value="PLC-beta_C"/>
    <property type="match status" value="1"/>
</dbReference>
<dbReference type="GO" id="GO:0016042">
    <property type="term" value="P:lipid catabolic process"/>
    <property type="evidence" value="ECO:0007669"/>
    <property type="project" value="UniProtKB-KW"/>
</dbReference>
<dbReference type="InterPro" id="IPR035892">
    <property type="entry name" value="C2_domain_sf"/>
</dbReference>
<feature type="compositionally biased region" description="Basic and acidic residues" evidence="10">
    <location>
        <begin position="608"/>
        <end position="645"/>
    </location>
</feature>
<dbReference type="GO" id="GO:0005509">
    <property type="term" value="F:calcium ion binding"/>
    <property type="evidence" value="ECO:0007669"/>
    <property type="project" value="InterPro"/>
</dbReference>
<dbReference type="GO" id="GO:0048015">
    <property type="term" value="P:phosphatidylinositol-mediated signaling"/>
    <property type="evidence" value="ECO:0000318"/>
    <property type="project" value="GO_Central"/>
</dbReference>
<dbReference type="SMART" id="SM00148">
    <property type="entry name" value="PLCXc"/>
    <property type="match status" value="1"/>
</dbReference>
<evidence type="ECO:0000256" key="5">
    <source>
        <dbReference type="ARBA" id="ARBA00022837"/>
    </source>
</evidence>
<feature type="compositionally biased region" description="Polar residues" evidence="10">
    <location>
        <begin position="524"/>
        <end position="534"/>
    </location>
</feature>
<keyword evidence="4 9" id="KW-0378">Hydrolase</keyword>
<dbReference type="GO" id="GO:0005737">
    <property type="term" value="C:cytoplasm"/>
    <property type="evidence" value="ECO:0000318"/>
    <property type="project" value="GO_Central"/>
</dbReference>
<feature type="region of interest" description="Disordered" evidence="10">
    <location>
        <begin position="1446"/>
        <end position="1610"/>
    </location>
</feature>
<dbReference type="InParanoid" id="A0A7M7PQX4"/>
<feature type="compositionally biased region" description="Acidic residues" evidence="10">
    <location>
        <begin position="694"/>
        <end position="709"/>
    </location>
</feature>
<organism evidence="13 14">
    <name type="scientific">Strongylocentrotus purpuratus</name>
    <name type="common">Purple sea urchin</name>
    <dbReference type="NCBI Taxonomy" id="7668"/>
    <lineage>
        <taxon>Eukaryota</taxon>
        <taxon>Metazoa</taxon>
        <taxon>Echinodermata</taxon>
        <taxon>Eleutherozoa</taxon>
        <taxon>Echinozoa</taxon>
        <taxon>Echinoidea</taxon>
        <taxon>Euechinoidea</taxon>
        <taxon>Echinacea</taxon>
        <taxon>Camarodonta</taxon>
        <taxon>Echinidea</taxon>
        <taxon>Strongylocentrotidae</taxon>
        <taxon>Strongylocentrotus</taxon>
    </lineage>
</organism>
<evidence type="ECO:0000256" key="2">
    <source>
        <dbReference type="ARBA" id="ARBA00012368"/>
    </source>
</evidence>
<sequence length="1610" mass="180746">MAGADTSKVRLKLEEIVVPDDLVEGNKFLKWDEDSSSAIPVTLKVDAHGHFLYWKIQNKEGPSSKLDVECLELTQLRDTRTGKYAMTPKDAKLSVLCDMGSKDVPLEDKTLTVVYGSEIVSLNFTNFCGTSEKVAQQWCETLLKLAHNRSAQNPSPGKLLHKMYTKIIIMVNRDGHIPVKNIRKMFASSNSDRKKVETALQVAGVHSGKDDTIDPKKFTYDVFFTFYLRLVNQKEVDRLFQEMGARNKPYLQTAQLVKFLNNEQRDPRLNEILYPFYDAKTAISILERFEKNKQFAKKGNMSIEGLIRYLISDDNQVDGLESYLIAQDMEQPLAHYFIKSSHNTYLTGHQLTGKSTVEIYRQVLLSGCRCVELDCWDGKGDTDPEPVITHGYTMCTDVLFKDVIEAINETAFKTSEYPVILSFENHCNQKQQAKMAHYCRTIFGDKLLIDPLPEFPLEAGKPQPCPAALKNKILVKNKKRKHTDASKKRAGKRRFSSTSSFTSSFDADESTETPPSTMRRGRRLQSTTSLTSMDSGDAPSGDSSRPTRSGKGVKTIEETAETPEQNGEGSVIKEGVSPSTPEDKPKTSRTEGKPGSKVSSTPKLKSGGSKDEIVPPVSERKTSKGDVTVKSDDVKQRRKLSRQEAQDEDTDTSKPPPPRVKRKMSKQESEEKSGDVEMNGENGDAGNDSKLTDVQEDDDEESDESDDEEALSKEEALKKLQEKKDRGTAGQEAEAGAEMSALVNYVQPVHFSTFEGSDKRNHSYEISSFVETSAMNRVKENPVEFVNYNKRQLSRIYPKGTRVDSSNFMPQIFWNVGCQLVALNYQNLDLPMQLNLGLFNLNGRTGYILKPDFMRRKDRHFDPFAESTMDGIVAATVEVKVLSGQFLKKVGTYIEVDMFGLPADTVRKKYKTKTINNTGINPQYEDDGFIFPKVIMPKLAMLRITAYDDNNKQIGHRILPVESLRPGYRHIPLRNELYQPLLMPSVFVHIKVKDYVPVGLANFADALVNPIQHQLKMDEQVKIRTEALSILLEEAKLMEESKEAAVEDSPDDMANTSTPEPQKEETGEGSSSPEQESKPPIDNAAIAEGTPSNKPLEHTKLEMLEKRDSVDALPPTMKKVSRPSRQSETQLQILMSQWQPEVVAKDSIGSSTSSGGLLRSVSMGTAQFEANAFSGFHNQSIRSRSTPNLVPQEEIVAATIDEIKVEKKYVKVKTRLDNELNKLVKKQEKKQSKLKKGQSKDITKFKMSQEKARRNKEKKLVSMEKKMLKNTTPEEAKQQSAKTMEQLEQEQEKEMLKKQVSQEDALIGLYRRHYLEEKELKVEHAEMLFELQMDLMAAIHEKQLKKLDGQHKKVEQELRKMLGSKNIEEMKSIGKMKREKQEISRLKREARKKHIDQAVDERTHLIKLQENKKKELKDSMKELQQNLSQEEDDMVLVIEEEYKKKTDHLVQDRKFKRLTSDTNGSIKAMDDLSPSDGGGQNGLNGDMKKSASSGLNGMSDGPSSVSGGGDVPDSNGLNGHSNGNTGSPGHHVKGHMDTEVEVHASGSLYSEEVNTNNSAQTHSNGDIANGLESSNTMADEEIVCKDLETGERKVCDSPARVNPVVESTKL</sequence>
<evidence type="ECO:0000259" key="11">
    <source>
        <dbReference type="PROSITE" id="PS50004"/>
    </source>
</evidence>
<dbReference type="InterPro" id="IPR037862">
    <property type="entry name" value="PLC-beta_PH"/>
</dbReference>
<keyword evidence="8" id="KW-0807">Transducer</keyword>
<dbReference type="SMART" id="SM00239">
    <property type="entry name" value="C2"/>
    <property type="match status" value="1"/>
</dbReference>
<accession>A0A7M7PQX4</accession>
<dbReference type="InterPro" id="IPR011992">
    <property type="entry name" value="EF-hand-dom_pair"/>
</dbReference>
<dbReference type="CDD" id="cd13361">
    <property type="entry name" value="PH_PLC_beta"/>
    <property type="match status" value="1"/>
</dbReference>
<dbReference type="CDD" id="cd08591">
    <property type="entry name" value="PI-PLCc_beta"/>
    <property type="match status" value="1"/>
</dbReference>
<feature type="compositionally biased region" description="Polar residues" evidence="10">
    <location>
        <begin position="1552"/>
        <end position="1577"/>
    </location>
</feature>
<dbReference type="GO" id="GO:0007186">
    <property type="term" value="P:G protein-coupled receptor signaling pathway"/>
    <property type="evidence" value="ECO:0000318"/>
    <property type="project" value="GO_Central"/>
</dbReference>
<dbReference type="Pfam" id="PF17787">
    <property type="entry name" value="PH_14"/>
    <property type="match status" value="1"/>
</dbReference>
<evidence type="ECO:0000256" key="3">
    <source>
        <dbReference type="ARBA" id="ARBA00022553"/>
    </source>
</evidence>
<dbReference type="GeneID" id="100888919"/>
<dbReference type="PROSITE" id="PS50007">
    <property type="entry name" value="PIPLC_X_DOMAIN"/>
    <property type="match status" value="1"/>
</dbReference>
<dbReference type="FunCoup" id="A0A7M7PQX4">
    <property type="interactions" value="366"/>
</dbReference>
<evidence type="ECO:0000256" key="8">
    <source>
        <dbReference type="ARBA" id="ARBA00023224"/>
    </source>
</evidence>
<reference evidence="14" key="1">
    <citation type="submission" date="2015-02" db="EMBL/GenBank/DDBJ databases">
        <title>Genome sequencing for Strongylocentrotus purpuratus.</title>
        <authorList>
            <person name="Murali S."/>
            <person name="Liu Y."/>
            <person name="Vee V."/>
            <person name="English A."/>
            <person name="Wang M."/>
            <person name="Skinner E."/>
            <person name="Han Y."/>
            <person name="Muzny D.M."/>
            <person name="Worley K.C."/>
            <person name="Gibbs R.A."/>
        </authorList>
    </citation>
    <scope>NUCLEOTIDE SEQUENCE</scope>
</reference>
<dbReference type="OrthoDB" id="269822at2759"/>
<evidence type="ECO:0000256" key="10">
    <source>
        <dbReference type="SAM" id="MobiDB-lite"/>
    </source>
</evidence>
<reference evidence="13" key="2">
    <citation type="submission" date="2021-01" db="UniProtKB">
        <authorList>
            <consortium name="EnsemblMetazoa"/>
        </authorList>
    </citation>
    <scope>IDENTIFICATION</scope>
</reference>
<dbReference type="EnsemblMetazoa" id="XM_030999298">
    <property type="protein sequence ID" value="XP_030855158"/>
    <property type="gene ID" value="LOC100888919"/>
</dbReference>
<dbReference type="PROSITE" id="PS50008">
    <property type="entry name" value="PIPLC_Y_DOMAIN"/>
    <property type="match status" value="1"/>
</dbReference>
<evidence type="ECO:0000313" key="13">
    <source>
        <dbReference type="EnsemblMetazoa" id="XP_030855158"/>
    </source>
</evidence>
<feature type="compositionally biased region" description="Basic and acidic residues" evidence="10">
    <location>
        <begin position="665"/>
        <end position="675"/>
    </location>
</feature>
<dbReference type="InterPro" id="IPR017946">
    <property type="entry name" value="PLC-like_Pdiesterase_TIM-brl"/>
</dbReference>
<name>A0A7M7PQX4_STRPU</name>
<feature type="compositionally biased region" description="Basic and acidic residues" evidence="10">
    <location>
        <begin position="581"/>
        <end position="594"/>
    </location>
</feature>
<evidence type="ECO:0000256" key="1">
    <source>
        <dbReference type="ARBA" id="ARBA00001913"/>
    </source>
</evidence>
<evidence type="ECO:0000256" key="9">
    <source>
        <dbReference type="RuleBase" id="RU361133"/>
    </source>
</evidence>
<dbReference type="Gene3D" id="2.60.40.150">
    <property type="entry name" value="C2 domain"/>
    <property type="match status" value="1"/>
</dbReference>
<dbReference type="SUPFAM" id="SSF50729">
    <property type="entry name" value="PH domain-like"/>
    <property type="match status" value="1"/>
</dbReference>
<keyword evidence="5" id="KW-0106">Calcium</keyword>
<dbReference type="PANTHER" id="PTHR10336:SF149">
    <property type="entry name" value="1-PHOSPHATIDYLINOSITOL 4,5-BISPHOSPHATE PHOSPHODIESTERASE CLASSES I AND II"/>
    <property type="match status" value="1"/>
</dbReference>
<dbReference type="InterPro" id="IPR001711">
    <property type="entry name" value="PLipase_C_Pinositol-sp_Y"/>
</dbReference>
<dbReference type="SMART" id="SM00149">
    <property type="entry name" value="PLCYc"/>
    <property type="match status" value="1"/>
</dbReference>
<evidence type="ECO:0000259" key="12">
    <source>
        <dbReference type="PROSITE" id="PS50008"/>
    </source>
</evidence>